<proteinExistence type="predicted"/>
<dbReference type="EMBL" id="JADCNL010000008">
    <property type="protein sequence ID" value="KAG0470749.1"/>
    <property type="molecule type" value="Genomic_DNA"/>
</dbReference>
<evidence type="ECO:0000313" key="2">
    <source>
        <dbReference type="Proteomes" id="UP000636800"/>
    </source>
</evidence>
<comment type="caution">
    <text evidence="1">The sequence shown here is derived from an EMBL/GenBank/DDBJ whole genome shotgun (WGS) entry which is preliminary data.</text>
</comment>
<dbReference type="Proteomes" id="UP000636800">
    <property type="component" value="Unassembled WGS sequence"/>
</dbReference>
<sequence length="369" mass="41701">MDAKAAAARPMYLQNQPKYLRVGLGSGELTNHFFSSAPHGDQQSFSRRFKNFCLRKEGTHISPWEEKPYEIFEGGIKLYLDEQDIATFVDPSKVLIPLDPESYNPAAYLWKKIADVPEERRHHLLSIIKPRNIPRLWKLAGTRFQDAKLVKKKSSMLLSMDGNSMSPEYWRCRTSKGRLPFSRLNDFGKAIFHGKDGGTYGRIRLSALIPAVVSKNFGPLYFTVRQVSDIMATEQPCDLAYEFGNGLLSLDEFPEGFPIPAKHTWPFNDHLVIYIRHVGPGVVVGQAWQEGNDIEQVPKKFCVCDEEIIALRTVPSLLINAIGINFVRRNASNVAVDHVIELHGIENLLLLTTIRLAKASLLKDNLITD</sequence>
<dbReference type="OrthoDB" id="1650at2759"/>
<gene>
    <name evidence="1" type="ORF">HPP92_017449</name>
</gene>
<organism evidence="1 2">
    <name type="scientific">Vanilla planifolia</name>
    <name type="common">Vanilla</name>
    <dbReference type="NCBI Taxonomy" id="51239"/>
    <lineage>
        <taxon>Eukaryota</taxon>
        <taxon>Viridiplantae</taxon>
        <taxon>Streptophyta</taxon>
        <taxon>Embryophyta</taxon>
        <taxon>Tracheophyta</taxon>
        <taxon>Spermatophyta</taxon>
        <taxon>Magnoliopsida</taxon>
        <taxon>Liliopsida</taxon>
        <taxon>Asparagales</taxon>
        <taxon>Orchidaceae</taxon>
        <taxon>Vanilloideae</taxon>
        <taxon>Vanilleae</taxon>
        <taxon>Vanilla</taxon>
    </lineage>
</organism>
<dbReference type="PANTHER" id="PTHR37201">
    <property type="entry name" value="WD REPEAT PROTEIN"/>
    <property type="match status" value="1"/>
</dbReference>
<dbReference type="PANTHER" id="PTHR37201:SF1">
    <property type="entry name" value="WD REPEAT PROTEIN"/>
    <property type="match status" value="1"/>
</dbReference>
<dbReference type="AlphaFoldDB" id="A0A835QE33"/>
<accession>A0A835QE33</accession>
<protein>
    <submittedName>
        <fullName evidence="1">Uncharacterized protein</fullName>
    </submittedName>
</protein>
<name>A0A835QE33_VANPL</name>
<evidence type="ECO:0000313" key="1">
    <source>
        <dbReference type="EMBL" id="KAG0470749.1"/>
    </source>
</evidence>
<reference evidence="1 2" key="1">
    <citation type="journal article" date="2020" name="Nat. Food">
        <title>A phased Vanilla planifolia genome enables genetic improvement of flavour and production.</title>
        <authorList>
            <person name="Hasing T."/>
            <person name="Tang H."/>
            <person name="Brym M."/>
            <person name="Khazi F."/>
            <person name="Huang T."/>
            <person name="Chambers A.H."/>
        </authorList>
    </citation>
    <scope>NUCLEOTIDE SEQUENCE [LARGE SCALE GENOMIC DNA]</scope>
    <source>
        <tissue evidence="1">Leaf</tissue>
    </source>
</reference>
<keyword evidence="2" id="KW-1185">Reference proteome</keyword>